<evidence type="ECO:0000313" key="2">
    <source>
        <dbReference type="EMBL" id="MXU93079.1"/>
    </source>
</evidence>
<feature type="chain" id="PRO_5025455273" description="Secreted protein" evidence="1">
    <location>
        <begin position="18"/>
        <end position="141"/>
    </location>
</feature>
<proteinExistence type="predicted"/>
<dbReference type="EMBL" id="GIFC01010996">
    <property type="protein sequence ID" value="MXU93079.1"/>
    <property type="molecule type" value="Transcribed_RNA"/>
</dbReference>
<reference evidence="2" key="1">
    <citation type="submission" date="2019-12" db="EMBL/GenBank/DDBJ databases">
        <title>An insight into the sialome of adult female Ixodes ricinus ticks feeding for 6 days.</title>
        <authorList>
            <person name="Perner J."/>
            <person name="Ribeiro J.M.C."/>
        </authorList>
    </citation>
    <scope>NUCLEOTIDE SEQUENCE</scope>
    <source>
        <strain evidence="2">Semi-engorged</strain>
        <tissue evidence="2">Salivary glands</tissue>
    </source>
</reference>
<organism evidence="2">
    <name type="scientific">Ixodes ricinus</name>
    <name type="common">Common tick</name>
    <name type="synonym">Acarus ricinus</name>
    <dbReference type="NCBI Taxonomy" id="34613"/>
    <lineage>
        <taxon>Eukaryota</taxon>
        <taxon>Metazoa</taxon>
        <taxon>Ecdysozoa</taxon>
        <taxon>Arthropoda</taxon>
        <taxon>Chelicerata</taxon>
        <taxon>Arachnida</taxon>
        <taxon>Acari</taxon>
        <taxon>Parasitiformes</taxon>
        <taxon>Ixodida</taxon>
        <taxon>Ixodoidea</taxon>
        <taxon>Ixodidae</taxon>
        <taxon>Ixodinae</taxon>
        <taxon>Ixodes</taxon>
    </lineage>
</organism>
<sequence>MLVVLVMMSITSPVSFPAPTSPLPEDTMTTRLHCDMGAATSAATLGRVSSIMSRMAASLYSRKASAFLISCSASARALLSIAKASASPFKRSASASASASMMTRFLLASAIFSRRYFSASAGRRMVASSSFSLRRISCSCT</sequence>
<keyword evidence="1" id="KW-0732">Signal</keyword>
<feature type="signal peptide" evidence="1">
    <location>
        <begin position="1"/>
        <end position="17"/>
    </location>
</feature>
<evidence type="ECO:0000256" key="1">
    <source>
        <dbReference type="SAM" id="SignalP"/>
    </source>
</evidence>
<name>A0A6B0UTG4_IXORI</name>
<evidence type="ECO:0008006" key="3">
    <source>
        <dbReference type="Google" id="ProtNLM"/>
    </source>
</evidence>
<dbReference type="AlphaFoldDB" id="A0A6B0UTG4"/>
<accession>A0A6B0UTG4</accession>
<protein>
    <recommendedName>
        <fullName evidence="3">Secreted protein</fullName>
    </recommendedName>
</protein>